<feature type="region of interest" description="Disordered" evidence="2">
    <location>
        <begin position="15"/>
        <end position="54"/>
    </location>
</feature>
<organism evidence="3 4">
    <name type="scientific">Limnofasciculus baicalensis BBK-W-15</name>
    <dbReference type="NCBI Taxonomy" id="2699891"/>
    <lineage>
        <taxon>Bacteria</taxon>
        <taxon>Bacillati</taxon>
        <taxon>Cyanobacteriota</taxon>
        <taxon>Cyanophyceae</taxon>
        <taxon>Coleofasciculales</taxon>
        <taxon>Coleofasciculaceae</taxon>
        <taxon>Limnofasciculus</taxon>
        <taxon>Limnofasciculus baicalensis</taxon>
    </lineage>
</organism>
<dbReference type="RefSeq" id="WP_254012122.1">
    <property type="nucleotide sequence ID" value="NZ_JAMZMM010000109.1"/>
</dbReference>
<evidence type="ECO:0000256" key="2">
    <source>
        <dbReference type="SAM" id="MobiDB-lite"/>
    </source>
</evidence>
<reference evidence="3" key="1">
    <citation type="submission" date="2022-06" db="EMBL/GenBank/DDBJ databases">
        <title>New cyanobacteria of genus Symplocastrum in benthos of Lake Baikal.</title>
        <authorList>
            <person name="Sorokovikova E."/>
            <person name="Tikhonova I."/>
            <person name="Krasnopeev A."/>
            <person name="Evseev P."/>
            <person name="Gladkikh A."/>
            <person name="Belykh O."/>
        </authorList>
    </citation>
    <scope>NUCLEOTIDE SEQUENCE</scope>
    <source>
        <strain evidence="3">BBK-W-15</strain>
    </source>
</reference>
<dbReference type="NCBIfam" id="NF047397">
    <property type="entry name" value="slr1339_fam"/>
    <property type="match status" value="1"/>
</dbReference>
<comment type="caution">
    <text evidence="3">The sequence shown here is derived from an EMBL/GenBank/DDBJ whole genome shotgun (WGS) entry which is preliminary data.</text>
</comment>
<gene>
    <name evidence="3" type="ORF">NJ959_12810</name>
</gene>
<sequence length="162" mass="18827">MESIDDLLAQIKAEYQAPKSTQPPKKKSILDEAEFAKPTSGSGSYQPPPRTQTWLSPAEENLLADLKAEFKQQEQAEEIKKQEQVRQEQVRQEEQLREAQLRSQQREQKRREALTQQATEWLKKLNPKSEEGLWFEEFSYSYPSKLEAAIDYLQALRETSIG</sequence>
<name>A0AAE3GVH7_9CYAN</name>
<feature type="coiled-coil region" evidence="1">
    <location>
        <begin position="63"/>
        <end position="102"/>
    </location>
</feature>
<dbReference type="EMBL" id="JAMZMM010000109">
    <property type="protein sequence ID" value="MCP2729337.1"/>
    <property type="molecule type" value="Genomic_DNA"/>
</dbReference>
<dbReference type="Pfam" id="PF26643">
    <property type="entry name" value="Slr1339"/>
    <property type="match status" value="1"/>
</dbReference>
<keyword evidence="1" id="KW-0175">Coiled coil</keyword>
<protein>
    <submittedName>
        <fullName evidence="3">Uncharacterized protein</fullName>
    </submittedName>
</protein>
<proteinExistence type="predicted"/>
<dbReference type="AlphaFoldDB" id="A0AAE3GVH7"/>
<accession>A0AAE3GVH7</accession>
<dbReference type="Proteomes" id="UP001204953">
    <property type="component" value="Unassembled WGS sequence"/>
</dbReference>
<keyword evidence="4" id="KW-1185">Reference proteome</keyword>
<evidence type="ECO:0000313" key="4">
    <source>
        <dbReference type="Proteomes" id="UP001204953"/>
    </source>
</evidence>
<evidence type="ECO:0000313" key="3">
    <source>
        <dbReference type="EMBL" id="MCP2729337.1"/>
    </source>
</evidence>
<dbReference type="InterPro" id="IPR058106">
    <property type="entry name" value="Slr1339"/>
</dbReference>
<evidence type="ECO:0000256" key="1">
    <source>
        <dbReference type="SAM" id="Coils"/>
    </source>
</evidence>
<feature type="compositionally biased region" description="Polar residues" evidence="2">
    <location>
        <begin position="39"/>
        <end position="54"/>
    </location>
</feature>